<evidence type="ECO:0000313" key="3">
    <source>
        <dbReference type="Proteomes" id="UP000009131"/>
    </source>
</evidence>
<protein>
    <submittedName>
        <fullName evidence="2">Uncharacterized protein</fullName>
    </submittedName>
</protein>
<proteinExistence type="predicted"/>
<reference evidence="2 3" key="1">
    <citation type="journal article" date="2011" name="J. Gen. Appl. Microbiol.">
        <title>Draft genome sequencing of the enigmatic basidiomycete Mixia osmundae.</title>
        <authorList>
            <person name="Nishida H."/>
            <person name="Nagatsuka Y."/>
            <person name="Sugiyama J."/>
        </authorList>
    </citation>
    <scope>NUCLEOTIDE SEQUENCE [LARGE SCALE GENOMIC DNA]</scope>
    <source>
        <strain evidence="3">CBS 9802 / IAM 14324 / JCM 22182 / KY 12970</strain>
    </source>
</reference>
<reference evidence="2 3" key="2">
    <citation type="journal article" date="2012" name="Open Biol.">
        <title>Characteristics of nucleosomes and linker DNA regions on the genome of the basidiomycete Mixia osmundae revealed by mono- and dinucleosome mapping.</title>
        <authorList>
            <person name="Nishida H."/>
            <person name="Kondo S."/>
            <person name="Matsumoto T."/>
            <person name="Suzuki Y."/>
            <person name="Yoshikawa H."/>
            <person name="Taylor T.D."/>
            <person name="Sugiyama J."/>
        </authorList>
    </citation>
    <scope>NUCLEOTIDE SEQUENCE [LARGE SCALE GENOMIC DNA]</scope>
    <source>
        <strain evidence="3">CBS 9802 / IAM 14324 / JCM 22182 / KY 12970</strain>
    </source>
</reference>
<organism evidence="2 3">
    <name type="scientific">Mixia osmundae (strain CBS 9802 / IAM 14324 / JCM 22182 / KY 12970)</name>
    <dbReference type="NCBI Taxonomy" id="764103"/>
    <lineage>
        <taxon>Eukaryota</taxon>
        <taxon>Fungi</taxon>
        <taxon>Dikarya</taxon>
        <taxon>Basidiomycota</taxon>
        <taxon>Pucciniomycotina</taxon>
        <taxon>Mixiomycetes</taxon>
        <taxon>Mixiales</taxon>
        <taxon>Mixiaceae</taxon>
        <taxon>Mixia</taxon>
    </lineage>
</organism>
<name>G7E0G5_MIXOS</name>
<dbReference type="AlphaFoldDB" id="G7E0G5"/>
<evidence type="ECO:0000313" key="2">
    <source>
        <dbReference type="EMBL" id="GAA96325.1"/>
    </source>
</evidence>
<comment type="caution">
    <text evidence="2">The sequence shown here is derived from an EMBL/GenBank/DDBJ whole genome shotgun (WGS) entry which is preliminary data.</text>
</comment>
<sequence length="163" mass="17447">MMKSIGALVGFAALATAAVIDPTAVSERGVDYCVLNIDKSKVIATFGVQLNANGIGIESIFNVLPNTGGGPAQQSGANIYPDGVLADYHGFANVQRQAVQINMWQGDFYGIRLEIGTNAPNGFVFFDVSFYTVNGAMQLNPPVGMSCWFNGIKADIWQSKDFK</sequence>
<dbReference type="HOGENOM" id="CLU_1627492_0_0_1"/>
<keyword evidence="3" id="KW-1185">Reference proteome</keyword>
<accession>G7E0G5</accession>
<feature type="chain" id="PRO_5009955617" evidence="1">
    <location>
        <begin position="18"/>
        <end position="163"/>
    </location>
</feature>
<keyword evidence="1" id="KW-0732">Signal</keyword>
<dbReference type="EMBL" id="BABT02000078">
    <property type="protein sequence ID" value="GAA96325.1"/>
    <property type="molecule type" value="Genomic_DNA"/>
</dbReference>
<dbReference type="Proteomes" id="UP000009131">
    <property type="component" value="Unassembled WGS sequence"/>
</dbReference>
<dbReference type="RefSeq" id="XP_014566781.1">
    <property type="nucleotide sequence ID" value="XM_014711295.1"/>
</dbReference>
<dbReference type="InParanoid" id="G7E0G5"/>
<feature type="signal peptide" evidence="1">
    <location>
        <begin position="1"/>
        <end position="17"/>
    </location>
</feature>
<evidence type="ECO:0000256" key="1">
    <source>
        <dbReference type="SAM" id="SignalP"/>
    </source>
</evidence>
<gene>
    <name evidence="2" type="primary">Mo02991</name>
    <name evidence="2" type="ORF">E5Q_02991</name>
</gene>